<accession>A0A5J4WBD2</accession>
<evidence type="ECO:0000313" key="3">
    <source>
        <dbReference type="Proteomes" id="UP000324800"/>
    </source>
</evidence>
<dbReference type="SUPFAM" id="SSF53300">
    <property type="entry name" value="vWA-like"/>
    <property type="match status" value="1"/>
</dbReference>
<reference evidence="2 3" key="1">
    <citation type="submission" date="2019-03" db="EMBL/GenBank/DDBJ databases">
        <title>Single cell metagenomics reveals metabolic interactions within the superorganism composed of flagellate Streblomastix strix and complex community of Bacteroidetes bacteria on its surface.</title>
        <authorList>
            <person name="Treitli S.C."/>
            <person name="Kolisko M."/>
            <person name="Husnik F."/>
            <person name="Keeling P."/>
            <person name="Hampl V."/>
        </authorList>
    </citation>
    <scope>NUCLEOTIDE SEQUENCE [LARGE SCALE GENOMIC DNA]</scope>
    <source>
        <strain evidence="2">ST1C</strain>
    </source>
</reference>
<comment type="caution">
    <text evidence="2">The sequence shown here is derived from an EMBL/GenBank/DDBJ whole genome shotgun (WGS) entry which is preliminary data.</text>
</comment>
<dbReference type="PANTHER" id="PTHR10579">
    <property type="entry name" value="CALCIUM-ACTIVATED CHLORIDE CHANNEL REGULATOR"/>
    <property type="match status" value="1"/>
</dbReference>
<feature type="non-terminal residue" evidence="2">
    <location>
        <position position="313"/>
    </location>
</feature>
<dbReference type="AlphaFoldDB" id="A0A5J4WBD2"/>
<dbReference type="InterPro" id="IPR036465">
    <property type="entry name" value="vWFA_dom_sf"/>
</dbReference>
<gene>
    <name evidence="2" type="ORF">EZS28_012486</name>
</gene>
<dbReference type="InterPro" id="IPR051266">
    <property type="entry name" value="CLCR"/>
</dbReference>
<proteinExistence type="predicted"/>
<feature type="domain" description="VWFA" evidence="1">
    <location>
        <begin position="46"/>
        <end position="224"/>
    </location>
</feature>
<dbReference type="PROSITE" id="PS50234">
    <property type="entry name" value="VWFA"/>
    <property type="match status" value="1"/>
</dbReference>
<evidence type="ECO:0000259" key="1">
    <source>
        <dbReference type="PROSITE" id="PS50234"/>
    </source>
</evidence>
<name>A0A5J4WBD2_9EUKA</name>
<evidence type="ECO:0000313" key="2">
    <source>
        <dbReference type="EMBL" id="KAA6391983.1"/>
    </source>
</evidence>
<sequence length="313" mass="33358">MNNFLQHTIDSSVRAIPSTQTDVKVNFLITITAPKAVNAVERAPVCTILVIDKSGSMSSQNKLPHAIEAGQVLVDQLEERDNLGIVEFDDVATTRQEITPAKDKERMKRVLAGIRTGGCTNISDALIRAQQMLAGPAAQGTKRILLISDGQANGGIIGAEAIGNVAGQKRDAGITVSSIGVGLDYDEATMQKIGQLGGGNFYHVREALELVGILQAELNLAKELMTRRTKVKYLRPASVLSVKVHGYATKVENAEQAGKSQGPDVASAFKDETTIQVSDFSSGEIRQILIELQVDPASATETEPEAAKNLALG</sequence>
<organism evidence="2 3">
    <name type="scientific">Streblomastix strix</name>
    <dbReference type="NCBI Taxonomy" id="222440"/>
    <lineage>
        <taxon>Eukaryota</taxon>
        <taxon>Metamonada</taxon>
        <taxon>Preaxostyla</taxon>
        <taxon>Oxymonadida</taxon>
        <taxon>Streblomastigidae</taxon>
        <taxon>Streblomastix</taxon>
    </lineage>
</organism>
<dbReference type="PANTHER" id="PTHR10579:SF43">
    <property type="entry name" value="ZINC FINGER (C3HC4-TYPE RING FINGER) FAMILY PROTEIN"/>
    <property type="match status" value="1"/>
</dbReference>
<dbReference type="SMART" id="SM00327">
    <property type="entry name" value="VWA"/>
    <property type="match status" value="1"/>
</dbReference>
<dbReference type="OrthoDB" id="299997at2759"/>
<dbReference type="Gene3D" id="3.40.50.410">
    <property type="entry name" value="von Willebrand factor, type A domain"/>
    <property type="match status" value="1"/>
</dbReference>
<protein>
    <submittedName>
        <fullName evidence="2">Putative VWA domain-containing protein</fullName>
    </submittedName>
</protein>
<dbReference type="InterPro" id="IPR002035">
    <property type="entry name" value="VWF_A"/>
</dbReference>
<dbReference type="Proteomes" id="UP000324800">
    <property type="component" value="Unassembled WGS sequence"/>
</dbReference>
<dbReference type="EMBL" id="SNRW01002697">
    <property type="protein sequence ID" value="KAA6391983.1"/>
    <property type="molecule type" value="Genomic_DNA"/>
</dbReference>
<dbReference type="Pfam" id="PF00092">
    <property type="entry name" value="VWA"/>
    <property type="match status" value="1"/>
</dbReference>